<dbReference type="RefSeq" id="WP_078710604.1">
    <property type="nucleotide sequence ID" value="NZ_FUWY01000001.1"/>
</dbReference>
<feature type="transmembrane region" description="Helical" evidence="1">
    <location>
        <begin position="7"/>
        <end position="26"/>
    </location>
</feature>
<dbReference type="EMBL" id="FUWY01000001">
    <property type="protein sequence ID" value="SJZ34529.1"/>
    <property type="molecule type" value="Genomic_DNA"/>
</dbReference>
<sequence>MNNFWRNVGYPLCIMIIGGLLVRFLNPYVPNEVIIILVAATCFAVGVSLHYGKKSNGWIQKFVIAFFFLFFIFWDLGYIVLPELKNIFDLVGIQGFVIHLFYVFCGWSFFK</sequence>
<name>A0A1T4JWL2_9FIRM</name>
<reference evidence="3" key="1">
    <citation type="submission" date="2017-02" db="EMBL/GenBank/DDBJ databases">
        <authorList>
            <person name="Varghese N."/>
            <person name="Submissions S."/>
        </authorList>
    </citation>
    <scope>NUCLEOTIDE SEQUENCE [LARGE SCALE GENOMIC DNA]</scope>
    <source>
        <strain evidence="3">ATCC 25662</strain>
    </source>
</reference>
<keyword evidence="1" id="KW-0472">Membrane</keyword>
<evidence type="ECO:0000313" key="2">
    <source>
        <dbReference type="EMBL" id="SJZ34529.1"/>
    </source>
</evidence>
<dbReference type="Proteomes" id="UP000243297">
    <property type="component" value="Unassembled WGS sequence"/>
</dbReference>
<evidence type="ECO:0000313" key="3">
    <source>
        <dbReference type="Proteomes" id="UP000243297"/>
    </source>
</evidence>
<evidence type="ECO:0000256" key="1">
    <source>
        <dbReference type="SAM" id="Phobius"/>
    </source>
</evidence>
<dbReference type="AlphaFoldDB" id="A0A1T4JWL2"/>
<organism evidence="2 3">
    <name type="scientific">Anaerorhabdus furcosa</name>
    <dbReference type="NCBI Taxonomy" id="118967"/>
    <lineage>
        <taxon>Bacteria</taxon>
        <taxon>Bacillati</taxon>
        <taxon>Bacillota</taxon>
        <taxon>Erysipelotrichia</taxon>
        <taxon>Erysipelotrichales</taxon>
        <taxon>Erysipelotrichaceae</taxon>
        <taxon>Anaerorhabdus</taxon>
    </lineage>
</organism>
<keyword evidence="1" id="KW-0812">Transmembrane</keyword>
<accession>A0A1T4JWL2</accession>
<keyword evidence="1" id="KW-1133">Transmembrane helix</keyword>
<protein>
    <submittedName>
        <fullName evidence="2">Uncharacterized protein</fullName>
    </submittedName>
</protein>
<proteinExistence type="predicted"/>
<gene>
    <name evidence="2" type="ORF">SAMN02745191_0138</name>
</gene>
<feature type="transmembrane region" description="Helical" evidence="1">
    <location>
        <begin position="87"/>
        <end position="110"/>
    </location>
</feature>
<feature type="transmembrane region" description="Helical" evidence="1">
    <location>
        <begin position="32"/>
        <end position="51"/>
    </location>
</feature>
<keyword evidence="3" id="KW-1185">Reference proteome</keyword>
<feature type="transmembrane region" description="Helical" evidence="1">
    <location>
        <begin position="63"/>
        <end position="81"/>
    </location>
</feature>